<dbReference type="PhylomeDB" id="B4JPG7"/>
<comment type="similarity">
    <text evidence="1">Belongs to the short-chain dehydrogenases/reductases (SDR) family.</text>
</comment>
<dbReference type="HOGENOM" id="CLU_1580153_0_0_1"/>
<reference evidence="4 5" key="1">
    <citation type="journal article" date="2007" name="Nature">
        <title>Evolution of genes and genomes on the Drosophila phylogeny.</title>
        <authorList>
            <consortium name="Drosophila 12 Genomes Consortium"/>
            <person name="Clark A.G."/>
            <person name="Eisen M.B."/>
            <person name="Smith D.R."/>
            <person name="Bergman C.M."/>
            <person name="Oliver B."/>
            <person name="Markow T.A."/>
            <person name="Kaufman T.C."/>
            <person name="Kellis M."/>
            <person name="Gelbart W."/>
            <person name="Iyer V.N."/>
            <person name="Pollard D.A."/>
            <person name="Sackton T.B."/>
            <person name="Larracuente A.M."/>
            <person name="Singh N.D."/>
            <person name="Abad J.P."/>
            <person name="Abt D.N."/>
            <person name="Adryan B."/>
            <person name="Aguade M."/>
            <person name="Akashi H."/>
            <person name="Anderson W.W."/>
            <person name="Aquadro C.F."/>
            <person name="Ardell D.H."/>
            <person name="Arguello R."/>
            <person name="Artieri C.G."/>
            <person name="Barbash D.A."/>
            <person name="Barker D."/>
            <person name="Barsanti P."/>
            <person name="Batterham P."/>
            <person name="Batzoglou S."/>
            <person name="Begun D."/>
            <person name="Bhutkar A."/>
            <person name="Blanco E."/>
            <person name="Bosak S.A."/>
            <person name="Bradley R.K."/>
            <person name="Brand A.D."/>
            <person name="Brent M.R."/>
            <person name="Brooks A.N."/>
            <person name="Brown R.H."/>
            <person name="Butlin R.K."/>
            <person name="Caggese C."/>
            <person name="Calvi B.R."/>
            <person name="Bernardo de Carvalho A."/>
            <person name="Caspi A."/>
            <person name="Castrezana S."/>
            <person name="Celniker S.E."/>
            <person name="Chang J.L."/>
            <person name="Chapple C."/>
            <person name="Chatterji S."/>
            <person name="Chinwalla A."/>
            <person name="Civetta A."/>
            <person name="Clifton S.W."/>
            <person name="Comeron J.M."/>
            <person name="Costello J.C."/>
            <person name="Coyne J.A."/>
            <person name="Daub J."/>
            <person name="David R.G."/>
            <person name="Delcher A.L."/>
            <person name="Delehaunty K."/>
            <person name="Do C.B."/>
            <person name="Ebling H."/>
            <person name="Edwards K."/>
            <person name="Eickbush T."/>
            <person name="Evans J.D."/>
            <person name="Filipski A."/>
            <person name="Findeiss S."/>
            <person name="Freyhult E."/>
            <person name="Fulton L."/>
            <person name="Fulton R."/>
            <person name="Garcia A.C."/>
            <person name="Gardiner A."/>
            <person name="Garfield D.A."/>
            <person name="Garvin B.E."/>
            <person name="Gibson G."/>
            <person name="Gilbert D."/>
            <person name="Gnerre S."/>
            <person name="Godfrey J."/>
            <person name="Good R."/>
            <person name="Gotea V."/>
            <person name="Gravely B."/>
            <person name="Greenberg A.J."/>
            <person name="Griffiths-Jones S."/>
            <person name="Gross S."/>
            <person name="Guigo R."/>
            <person name="Gustafson E.A."/>
            <person name="Haerty W."/>
            <person name="Hahn M.W."/>
            <person name="Halligan D.L."/>
            <person name="Halpern A.L."/>
            <person name="Halter G.M."/>
            <person name="Han M.V."/>
            <person name="Heger A."/>
            <person name="Hillier L."/>
            <person name="Hinrichs A.S."/>
            <person name="Holmes I."/>
            <person name="Hoskins R.A."/>
            <person name="Hubisz M.J."/>
            <person name="Hultmark D."/>
            <person name="Huntley M.A."/>
            <person name="Jaffe D.B."/>
            <person name="Jagadeeshan S."/>
            <person name="Jeck W.R."/>
            <person name="Johnson J."/>
            <person name="Jones C.D."/>
            <person name="Jordan W.C."/>
            <person name="Karpen G.H."/>
            <person name="Kataoka E."/>
            <person name="Keightley P.D."/>
            <person name="Kheradpour P."/>
            <person name="Kirkness E.F."/>
            <person name="Koerich L.B."/>
            <person name="Kristiansen K."/>
            <person name="Kudrna D."/>
            <person name="Kulathinal R.J."/>
            <person name="Kumar S."/>
            <person name="Kwok R."/>
            <person name="Lander E."/>
            <person name="Langley C.H."/>
            <person name="Lapoint R."/>
            <person name="Lazzaro B.P."/>
            <person name="Lee S.J."/>
            <person name="Levesque L."/>
            <person name="Li R."/>
            <person name="Lin C.F."/>
            <person name="Lin M.F."/>
            <person name="Lindblad-Toh K."/>
            <person name="Llopart A."/>
            <person name="Long M."/>
            <person name="Low L."/>
            <person name="Lozovsky E."/>
            <person name="Lu J."/>
            <person name="Luo M."/>
            <person name="Machado C.A."/>
            <person name="Makalowski W."/>
            <person name="Marzo M."/>
            <person name="Matsuda M."/>
            <person name="Matzkin L."/>
            <person name="McAllister B."/>
            <person name="McBride C.S."/>
            <person name="McKernan B."/>
            <person name="McKernan K."/>
            <person name="Mendez-Lago M."/>
            <person name="Minx P."/>
            <person name="Mollenhauer M.U."/>
            <person name="Montooth K."/>
            <person name="Mount S.M."/>
            <person name="Mu X."/>
            <person name="Myers E."/>
            <person name="Negre B."/>
            <person name="Newfeld S."/>
            <person name="Nielsen R."/>
            <person name="Noor M.A."/>
            <person name="O'Grady P."/>
            <person name="Pachter L."/>
            <person name="Papaceit M."/>
            <person name="Parisi M.J."/>
            <person name="Parisi M."/>
            <person name="Parts L."/>
            <person name="Pedersen J.S."/>
            <person name="Pesole G."/>
            <person name="Phillippy A.M."/>
            <person name="Ponting C.P."/>
            <person name="Pop M."/>
            <person name="Porcelli D."/>
            <person name="Powell J.R."/>
            <person name="Prohaska S."/>
            <person name="Pruitt K."/>
            <person name="Puig M."/>
            <person name="Quesneville H."/>
            <person name="Ram K.R."/>
            <person name="Rand D."/>
            <person name="Rasmussen M.D."/>
            <person name="Reed L.K."/>
            <person name="Reenan R."/>
            <person name="Reily A."/>
            <person name="Remington K.A."/>
            <person name="Rieger T.T."/>
            <person name="Ritchie M.G."/>
            <person name="Robin C."/>
            <person name="Rogers Y.H."/>
            <person name="Rohde C."/>
            <person name="Rozas J."/>
            <person name="Rubenfield M.J."/>
            <person name="Ruiz A."/>
            <person name="Russo S."/>
            <person name="Salzberg S.L."/>
            <person name="Sanchez-Gracia A."/>
            <person name="Saranga D.J."/>
            <person name="Sato H."/>
            <person name="Schaeffer S.W."/>
            <person name="Schatz M.C."/>
            <person name="Schlenke T."/>
            <person name="Schwartz R."/>
            <person name="Segarra C."/>
            <person name="Singh R.S."/>
            <person name="Sirot L."/>
            <person name="Sirota M."/>
            <person name="Sisneros N.B."/>
            <person name="Smith C.D."/>
            <person name="Smith T.F."/>
            <person name="Spieth J."/>
            <person name="Stage D.E."/>
            <person name="Stark A."/>
            <person name="Stephan W."/>
            <person name="Strausberg R.L."/>
            <person name="Strempel S."/>
            <person name="Sturgill D."/>
            <person name="Sutton G."/>
            <person name="Sutton G.G."/>
            <person name="Tao W."/>
            <person name="Teichmann S."/>
            <person name="Tobari Y.N."/>
            <person name="Tomimura Y."/>
            <person name="Tsolas J.M."/>
            <person name="Valente V.L."/>
            <person name="Venter E."/>
            <person name="Venter J.C."/>
            <person name="Vicario S."/>
            <person name="Vieira F.G."/>
            <person name="Vilella A.J."/>
            <person name="Villasante A."/>
            <person name="Walenz B."/>
            <person name="Wang J."/>
            <person name="Wasserman M."/>
            <person name="Watts T."/>
            <person name="Wilson D."/>
            <person name="Wilson R.K."/>
            <person name="Wing R.A."/>
            <person name="Wolfner M.F."/>
            <person name="Wong A."/>
            <person name="Wong G.K."/>
            <person name="Wu C.I."/>
            <person name="Wu G."/>
            <person name="Yamamoto D."/>
            <person name="Yang H.P."/>
            <person name="Yang S.P."/>
            <person name="Yorke J.A."/>
            <person name="Yoshida K."/>
            <person name="Zdobnov E."/>
            <person name="Zhang P."/>
            <person name="Zhang Y."/>
            <person name="Zimin A.V."/>
            <person name="Baldwin J."/>
            <person name="Abdouelleil A."/>
            <person name="Abdulkadir J."/>
            <person name="Abebe A."/>
            <person name="Abera B."/>
            <person name="Abreu J."/>
            <person name="Acer S.C."/>
            <person name="Aftuck L."/>
            <person name="Alexander A."/>
            <person name="An P."/>
            <person name="Anderson E."/>
            <person name="Anderson S."/>
            <person name="Arachi H."/>
            <person name="Azer M."/>
            <person name="Bachantsang P."/>
            <person name="Barry A."/>
            <person name="Bayul T."/>
            <person name="Berlin A."/>
            <person name="Bessette D."/>
            <person name="Bloom T."/>
            <person name="Blye J."/>
            <person name="Boguslavskiy L."/>
            <person name="Bonnet C."/>
            <person name="Boukhgalter B."/>
            <person name="Bourzgui I."/>
            <person name="Brown A."/>
            <person name="Cahill P."/>
            <person name="Channer S."/>
            <person name="Cheshatsang Y."/>
            <person name="Chuda L."/>
            <person name="Citroen M."/>
            <person name="Collymore A."/>
            <person name="Cooke P."/>
            <person name="Costello M."/>
            <person name="D'Aco K."/>
            <person name="Daza R."/>
            <person name="De Haan G."/>
            <person name="DeGray S."/>
            <person name="DeMaso C."/>
            <person name="Dhargay N."/>
            <person name="Dooley K."/>
            <person name="Dooley E."/>
            <person name="Doricent M."/>
            <person name="Dorje P."/>
            <person name="Dorjee K."/>
            <person name="Dupes A."/>
            <person name="Elong R."/>
            <person name="Falk J."/>
            <person name="Farina A."/>
            <person name="Faro S."/>
            <person name="Ferguson D."/>
            <person name="Fisher S."/>
            <person name="Foley C.D."/>
            <person name="Franke A."/>
            <person name="Friedrich D."/>
            <person name="Gadbois L."/>
            <person name="Gearin G."/>
            <person name="Gearin C.R."/>
            <person name="Giannoukos G."/>
            <person name="Goode T."/>
            <person name="Graham J."/>
            <person name="Grandbois E."/>
            <person name="Grewal S."/>
            <person name="Gyaltsen K."/>
            <person name="Hafez N."/>
            <person name="Hagos B."/>
            <person name="Hall J."/>
            <person name="Henson C."/>
            <person name="Hollinger A."/>
            <person name="Honan T."/>
            <person name="Huard M.D."/>
            <person name="Hughes L."/>
            <person name="Hurhula B."/>
            <person name="Husby M.E."/>
            <person name="Kamat A."/>
            <person name="Kanga B."/>
            <person name="Kashin S."/>
            <person name="Khazanovich D."/>
            <person name="Kisner P."/>
            <person name="Lance K."/>
            <person name="Lara M."/>
            <person name="Lee W."/>
            <person name="Lennon N."/>
            <person name="Letendre F."/>
            <person name="LeVine R."/>
            <person name="Lipovsky A."/>
            <person name="Liu X."/>
            <person name="Liu J."/>
            <person name="Liu S."/>
            <person name="Lokyitsang T."/>
            <person name="Lokyitsang Y."/>
            <person name="Lubonja R."/>
            <person name="Lui A."/>
            <person name="MacDonald P."/>
            <person name="Magnisalis V."/>
            <person name="Maru K."/>
            <person name="Matthews C."/>
            <person name="McCusker W."/>
            <person name="McDonough S."/>
            <person name="Mehta T."/>
            <person name="Meldrim J."/>
            <person name="Meneus L."/>
            <person name="Mihai O."/>
            <person name="Mihalev A."/>
            <person name="Mihova T."/>
            <person name="Mittelman R."/>
            <person name="Mlenga V."/>
            <person name="Montmayeur A."/>
            <person name="Mulrain L."/>
            <person name="Navidi A."/>
            <person name="Naylor J."/>
            <person name="Negash T."/>
            <person name="Nguyen T."/>
            <person name="Nguyen N."/>
            <person name="Nicol R."/>
            <person name="Norbu C."/>
            <person name="Norbu N."/>
            <person name="Novod N."/>
            <person name="O'Neill B."/>
            <person name="Osman S."/>
            <person name="Markiewicz E."/>
            <person name="Oyono O.L."/>
            <person name="Patti C."/>
            <person name="Phunkhang P."/>
            <person name="Pierre F."/>
            <person name="Priest M."/>
            <person name="Raghuraman S."/>
            <person name="Rege F."/>
            <person name="Reyes R."/>
            <person name="Rise C."/>
            <person name="Rogov P."/>
            <person name="Ross K."/>
            <person name="Ryan E."/>
            <person name="Settipalli S."/>
            <person name="Shea T."/>
            <person name="Sherpa N."/>
            <person name="Shi L."/>
            <person name="Shih D."/>
            <person name="Sparrow T."/>
            <person name="Spaulding J."/>
            <person name="Stalker J."/>
            <person name="Stange-Thomann N."/>
            <person name="Stavropoulos S."/>
            <person name="Stone C."/>
            <person name="Strader C."/>
            <person name="Tesfaye S."/>
            <person name="Thomson T."/>
            <person name="Thoulutsang Y."/>
            <person name="Thoulutsang D."/>
            <person name="Topham K."/>
            <person name="Topping I."/>
            <person name="Tsamla T."/>
            <person name="Vassiliev H."/>
            <person name="Vo A."/>
            <person name="Wangchuk T."/>
            <person name="Wangdi T."/>
            <person name="Weiand M."/>
            <person name="Wilkinson J."/>
            <person name="Wilson A."/>
            <person name="Yadav S."/>
            <person name="Young G."/>
            <person name="Yu Q."/>
            <person name="Zembek L."/>
            <person name="Zhong D."/>
            <person name="Zimmer A."/>
            <person name="Zwirko Z."/>
            <person name="Jaffe D.B."/>
            <person name="Alvarez P."/>
            <person name="Brockman W."/>
            <person name="Butler J."/>
            <person name="Chin C."/>
            <person name="Gnerre S."/>
            <person name="Grabherr M."/>
            <person name="Kleber M."/>
            <person name="Mauceli E."/>
            <person name="MacCallum I."/>
        </authorList>
    </citation>
    <scope>NUCLEOTIDE SEQUENCE [LARGE SCALE GENOMIC DNA]</scope>
    <source>
        <strain evidence="5">Tucson 15287-2541.00</strain>
    </source>
</reference>
<evidence type="ECO:0000313" key="5">
    <source>
        <dbReference type="Proteomes" id="UP000001070"/>
    </source>
</evidence>
<dbReference type="PANTHER" id="PTHR44229">
    <property type="entry name" value="15-HYDROXYPROSTAGLANDIN DEHYDROGENASE [NAD(+)]"/>
    <property type="match status" value="1"/>
</dbReference>
<dbReference type="SUPFAM" id="SSF51735">
    <property type="entry name" value="NAD(P)-binding Rossmann-fold domains"/>
    <property type="match status" value="1"/>
</dbReference>
<proteinExistence type="inferred from homology"/>
<dbReference type="Proteomes" id="UP000001070">
    <property type="component" value="Unassembled WGS sequence"/>
</dbReference>
<gene>
    <name evidence="4" type="primary">Dgri\GH13403</name>
    <name evidence="4" type="ORF">Dgri_GH13403</name>
</gene>
<dbReference type="InParanoid" id="B4JPG7"/>
<dbReference type="OMA" id="IAIMDFW"/>
<dbReference type="PRINTS" id="PR01167">
    <property type="entry name" value="INSADHFAMILY"/>
</dbReference>
<accession>B4JPG7</accession>
<dbReference type="AlphaFoldDB" id="B4JPG7"/>
<dbReference type="GO" id="GO:0005737">
    <property type="term" value="C:cytoplasm"/>
    <property type="evidence" value="ECO:0007669"/>
    <property type="project" value="TreeGrafter"/>
</dbReference>
<keyword evidence="3" id="KW-0560">Oxidoreductase</keyword>
<dbReference type="InterPro" id="IPR002347">
    <property type="entry name" value="SDR_fam"/>
</dbReference>
<evidence type="ECO:0000256" key="2">
    <source>
        <dbReference type="ARBA" id="ARBA00016352"/>
    </source>
</evidence>
<name>B4JPG7_DROGR</name>
<dbReference type="InterPro" id="IPR036291">
    <property type="entry name" value="NAD(P)-bd_dom_sf"/>
</dbReference>
<dbReference type="Gene3D" id="3.40.50.720">
    <property type="entry name" value="NAD(P)-binding Rossmann-like Domain"/>
    <property type="match status" value="1"/>
</dbReference>
<dbReference type="GO" id="GO:0016616">
    <property type="term" value="F:oxidoreductase activity, acting on the CH-OH group of donors, NAD or NADP as acceptor"/>
    <property type="evidence" value="ECO:0007669"/>
    <property type="project" value="TreeGrafter"/>
</dbReference>
<evidence type="ECO:0000313" key="4">
    <source>
        <dbReference type="EMBL" id="EDV98797.1"/>
    </source>
</evidence>
<dbReference type="PANTHER" id="PTHR44229:SF8">
    <property type="entry name" value="ALCOHOL DEHYDROGENASE-RELATED"/>
    <property type="match status" value="1"/>
</dbReference>
<keyword evidence="5" id="KW-1185">Reference proteome</keyword>
<dbReference type="Pfam" id="PF00106">
    <property type="entry name" value="adh_short"/>
    <property type="match status" value="1"/>
</dbReference>
<dbReference type="STRING" id="7222.B4JPG7"/>
<evidence type="ECO:0000256" key="1">
    <source>
        <dbReference type="ARBA" id="ARBA00006484"/>
    </source>
</evidence>
<organism evidence="5">
    <name type="scientific">Drosophila grimshawi</name>
    <name type="common">Hawaiian fruit fly</name>
    <name type="synonym">Idiomyia grimshawi</name>
    <dbReference type="NCBI Taxonomy" id="7222"/>
    <lineage>
        <taxon>Eukaryota</taxon>
        <taxon>Metazoa</taxon>
        <taxon>Ecdysozoa</taxon>
        <taxon>Arthropoda</taxon>
        <taxon>Hexapoda</taxon>
        <taxon>Insecta</taxon>
        <taxon>Pterygota</taxon>
        <taxon>Neoptera</taxon>
        <taxon>Endopterygota</taxon>
        <taxon>Diptera</taxon>
        <taxon>Brachycera</taxon>
        <taxon>Muscomorpha</taxon>
        <taxon>Ephydroidea</taxon>
        <taxon>Drosophilidae</taxon>
        <taxon>Drosophila</taxon>
        <taxon>Hawaiian Drosophila</taxon>
    </lineage>
</organism>
<dbReference type="OrthoDB" id="417891at2759"/>
<evidence type="ECO:0000256" key="3">
    <source>
        <dbReference type="ARBA" id="ARBA00023002"/>
    </source>
</evidence>
<dbReference type="PRINTS" id="PR00080">
    <property type="entry name" value="SDRFAMILY"/>
</dbReference>
<dbReference type="EMBL" id="CH916372">
    <property type="protein sequence ID" value="EDV98797.1"/>
    <property type="molecule type" value="Genomic_DNA"/>
</dbReference>
<sequence length="169" mass="18781">MYQNESGRPLYFQMVGAKIGSRRKSDASDEANAGKNIIFVAGQGGFGMDPSREIMKKGPKNLMILDTLYNTKAIKELQELNQNSKLLERIFKRFKKINVLINVAGILDDNQMEKTIAVNFTVTVNTTIAIMDFWDKRKGDPGGVVVNVCSVTALNPIPIIIHQESVYSA</sequence>
<protein>
    <recommendedName>
        <fullName evidence="2">Alcohol dehydrogenase</fullName>
    </recommendedName>
</protein>
<dbReference type="eggNOG" id="KOG4169">
    <property type="taxonomic scope" value="Eukaryota"/>
</dbReference>